<dbReference type="EMBL" id="JAHUTI010016148">
    <property type="protein sequence ID" value="MED6237515.1"/>
    <property type="molecule type" value="Genomic_DNA"/>
</dbReference>
<evidence type="ECO:0000313" key="2">
    <source>
        <dbReference type="Proteomes" id="UP001345963"/>
    </source>
</evidence>
<proteinExistence type="predicted"/>
<comment type="caution">
    <text evidence="1">The sequence shown here is derived from an EMBL/GenBank/DDBJ whole genome shotgun (WGS) entry which is preliminary data.</text>
</comment>
<evidence type="ECO:0000313" key="1">
    <source>
        <dbReference type="EMBL" id="MED6237515.1"/>
    </source>
</evidence>
<protein>
    <submittedName>
        <fullName evidence="1">Uncharacterized protein</fullName>
    </submittedName>
</protein>
<keyword evidence="2" id="KW-1185">Reference proteome</keyword>
<name>A0ABU7AI18_9TELE</name>
<reference evidence="1 2" key="1">
    <citation type="submission" date="2021-07" db="EMBL/GenBank/DDBJ databases">
        <authorList>
            <person name="Palmer J.M."/>
        </authorList>
    </citation>
    <scope>NUCLEOTIDE SEQUENCE [LARGE SCALE GENOMIC DNA]</scope>
    <source>
        <strain evidence="1 2">AT_MEX2019</strain>
        <tissue evidence="1">Muscle</tissue>
    </source>
</reference>
<dbReference type="Proteomes" id="UP001345963">
    <property type="component" value="Unassembled WGS sequence"/>
</dbReference>
<organism evidence="1 2">
    <name type="scientific">Ataeniobius toweri</name>
    <dbReference type="NCBI Taxonomy" id="208326"/>
    <lineage>
        <taxon>Eukaryota</taxon>
        <taxon>Metazoa</taxon>
        <taxon>Chordata</taxon>
        <taxon>Craniata</taxon>
        <taxon>Vertebrata</taxon>
        <taxon>Euteleostomi</taxon>
        <taxon>Actinopterygii</taxon>
        <taxon>Neopterygii</taxon>
        <taxon>Teleostei</taxon>
        <taxon>Neoteleostei</taxon>
        <taxon>Acanthomorphata</taxon>
        <taxon>Ovalentaria</taxon>
        <taxon>Atherinomorphae</taxon>
        <taxon>Cyprinodontiformes</taxon>
        <taxon>Goodeidae</taxon>
        <taxon>Ataeniobius</taxon>
    </lineage>
</organism>
<sequence length="174" mass="19668">MWTERGHPLRSMPQGQEVWLSSQNFPLKAYSKKLAPWFLGPFKIESVISHSTVHLKLPHYRVQCCVLSVQGVTGRCCCTGVAHLRAISWATFGVETQREASARFLTWSSFTEGSHGTFLVSVFTHVMFRGVWELQPRHLSPEPPLCFQAQLLRSHLRTTNQPACPPSNVKTPQP</sequence>
<gene>
    <name evidence="1" type="ORF">ATANTOWER_026574</name>
</gene>
<accession>A0ABU7AI18</accession>